<evidence type="ECO:0000313" key="2">
    <source>
        <dbReference type="Proteomes" id="UP000604046"/>
    </source>
</evidence>
<dbReference type="Proteomes" id="UP000604046">
    <property type="component" value="Unassembled WGS sequence"/>
</dbReference>
<reference evidence="1" key="1">
    <citation type="submission" date="2021-02" db="EMBL/GenBank/DDBJ databases">
        <authorList>
            <person name="Dougan E. K."/>
            <person name="Rhodes N."/>
            <person name="Thang M."/>
            <person name="Chan C."/>
        </authorList>
    </citation>
    <scope>NUCLEOTIDE SEQUENCE</scope>
</reference>
<evidence type="ECO:0008006" key="3">
    <source>
        <dbReference type="Google" id="ProtNLM"/>
    </source>
</evidence>
<evidence type="ECO:0000313" key="1">
    <source>
        <dbReference type="EMBL" id="CAE7609604.1"/>
    </source>
</evidence>
<dbReference type="EMBL" id="CAJNDS010002822">
    <property type="protein sequence ID" value="CAE7609604.1"/>
    <property type="molecule type" value="Genomic_DNA"/>
</dbReference>
<protein>
    <recommendedName>
        <fullName evidence="3">MULE transposase domain-containing protein</fullName>
    </recommendedName>
</protein>
<organism evidence="1 2">
    <name type="scientific">Symbiodinium natans</name>
    <dbReference type="NCBI Taxonomy" id="878477"/>
    <lineage>
        <taxon>Eukaryota</taxon>
        <taxon>Sar</taxon>
        <taxon>Alveolata</taxon>
        <taxon>Dinophyceae</taxon>
        <taxon>Suessiales</taxon>
        <taxon>Symbiodiniaceae</taxon>
        <taxon>Symbiodinium</taxon>
    </lineage>
</organism>
<dbReference type="AlphaFoldDB" id="A0A812VC95"/>
<accession>A0A812VC95</accession>
<gene>
    <name evidence="1" type="ORF">SNAT2548_LOCUS34655</name>
</gene>
<comment type="caution">
    <text evidence="1">The sequence shown here is derived from an EMBL/GenBank/DDBJ whole genome shotgun (WGS) entry which is preliminary data.</text>
</comment>
<name>A0A812VC95_9DINO</name>
<sequence length="199" mass="22681">MLKDFLNNPPEPVSVFESMNATVSEDEVRFAFFEASNMQAATEYMAGSERIILISDCTYQTNHQRLVLGSLGLAVLHRDDHGKVRCRFWPVMFSVSEAEDESAYDLLCKAFIDKTGAFAAMQRQFPGACIHRDLQHVKKNIKDNAGKLQDTNLKTYITDVVEFSAKLSQPSEFHTVWKDTLGRLRNEWHEKCGSKDRLV</sequence>
<keyword evidence="2" id="KW-1185">Reference proteome</keyword>
<proteinExistence type="predicted"/>